<dbReference type="EMBL" id="CP144746">
    <property type="protein sequence ID" value="WVZ61390.1"/>
    <property type="molecule type" value="Genomic_DNA"/>
</dbReference>
<gene>
    <name evidence="2" type="ORF">U9M48_011273</name>
</gene>
<protein>
    <submittedName>
        <fullName evidence="2">Uncharacterized protein</fullName>
    </submittedName>
</protein>
<dbReference type="AlphaFoldDB" id="A0AAQ3WHA3"/>
<evidence type="ECO:0000313" key="3">
    <source>
        <dbReference type="Proteomes" id="UP001341281"/>
    </source>
</evidence>
<keyword evidence="3" id="KW-1185">Reference proteome</keyword>
<accession>A0AAQ3WHA3</accession>
<organism evidence="2 3">
    <name type="scientific">Paspalum notatum var. saurae</name>
    <dbReference type="NCBI Taxonomy" id="547442"/>
    <lineage>
        <taxon>Eukaryota</taxon>
        <taxon>Viridiplantae</taxon>
        <taxon>Streptophyta</taxon>
        <taxon>Embryophyta</taxon>
        <taxon>Tracheophyta</taxon>
        <taxon>Spermatophyta</taxon>
        <taxon>Magnoliopsida</taxon>
        <taxon>Liliopsida</taxon>
        <taxon>Poales</taxon>
        <taxon>Poaceae</taxon>
        <taxon>PACMAD clade</taxon>
        <taxon>Panicoideae</taxon>
        <taxon>Andropogonodae</taxon>
        <taxon>Paspaleae</taxon>
        <taxon>Paspalinae</taxon>
        <taxon>Paspalum</taxon>
    </lineage>
</organism>
<name>A0AAQ3WHA3_PASNO</name>
<feature type="signal peptide" evidence="1">
    <location>
        <begin position="1"/>
        <end position="26"/>
    </location>
</feature>
<dbReference type="Proteomes" id="UP001341281">
    <property type="component" value="Chromosome 02"/>
</dbReference>
<evidence type="ECO:0000256" key="1">
    <source>
        <dbReference type="SAM" id="SignalP"/>
    </source>
</evidence>
<sequence length="92" mass="9750">MAATTAKSLVLLCLVVLAASPRAALGNCRDDCNAACHGWPVICQVSCASACIGEVELYASVMTGRGNHSSERGVRQSSYQSFMRLDWVSLAI</sequence>
<keyword evidence="1" id="KW-0732">Signal</keyword>
<reference evidence="2 3" key="1">
    <citation type="submission" date="2024-02" db="EMBL/GenBank/DDBJ databases">
        <title>High-quality chromosome-scale genome assembly of Pensacola bahiagrass (Paspalum notatum Flugge var. saurae).</title>
        <authorList>
            <person name="Vega J.M."/>
            <person name="Podio M."/>
            <person name="Orjuela J."/>
            <person name="Siena L.A."/>
            <person name="Pessino S.C."/>
            <person name="Combes M.C."/>
            <person name="Mariac C."/>
            <person name="Albertini E."/>
            <person name="Pupilli F."/>
            <person name="Ortiz J.P.A."/>
            <person name="Leblanc O."/>
        </authorList>
    </citation>
    <scope>NUCLEOTIDE SEQUENCE [LARGE SCALE GENOMIC DNA]</scope>
    <source>
        <strain evidence="2">R1</strain>
        <tissue evidence="2">Leaf</tissue>
    </source>
</reference>
<evidence type="ECO:0000313" key="2">
    <source>
        <dbReference type="EMBL" id="WVZ61390.1"/>
    </source>
</evidence>
<proteinExistence type="predicted"/>
<feature type="chain" id="PRO_5042816441" evidence="1">
    <location>
        <begin position="27"/>
        <end position="92"/>
    </location>
</feature>